<name>A0A917T0N3_9ACTN</name>
<comment type="caution">
    <text evidence="5">The sequence shown here is derived from an EMBL/GenBank/DDBJ whole genome shotgun (WGS) entry which is preliminary data.</text>
</comment>
<evidence type="ECO:0000313" key="6">
    <source>
        <dbReference type="Proteomes" id="UP000655208"/>
    </source>
</evidence>
<dbReference type="PANTHER" id="PTHR43178:SF5">
    <property type="entry name" value="LIPOAMIDE ACYLTRANSFERASE COMPONENT OF BRANCHED-CHAIN ALPHA-KETO ACID DEHYDROGENASE COMPLEX, MITOCHONDRIAL"/>
    <property type="match status" value="1"/>
</dbReference>
<evidence type="ECO:0000256" key="1">
    <source>
        <dbReference type="ARBA" id="ARBA00001938"/>
    </source>
</evidence>
<keyword evidence="3" id="KW-0012">Acyltransferase</keyword>
<reference evidence="5" key="2">
    <citation type="submission" date="2020-09" db="EMBL/GenBank/DDBJ databases">
        <authorList>
            <person name="Sun Q."/>
            <person name="Zhou Y."/>
        </authorList>
    </citation>
    <scope>NUCLEOTIDE SEQUENCE</scope>
    <source>
        <strain evidence="5">CGMCC 4.7308</strain>
    </source>
</reference>
<dbReference type="GO" id="GO:0016407">
    <property type="term" value="F:acetyltransferase activity"/>
    <property type="evidence" value="ECO:0007669"/>
    <property type="project" value="TreeGrafter"/>
</dbReference>
<evidence type="ECO:0000256" key="3">
    <source>
        <dbReference type="ARBA" id="ARBA00023315"/>
    </source>
</evidence>
<reference evidence="5" key="1">
    <citation type="journal article" date="2014" name="Int. J. Syst. Evol. Microbiol.">
        <title>Complete genome sequence of Corynebacterium casei LMG S-19264T (=DSM 44701T), isolated from a smear-ripened cheese.</title>
        <authorList>
            <consortium name="US DOE Joint Genome Institute (JGI-PGF)"/>
            <person name="Walter F."/>
            <person name="Albersmeier A."/>
            <person name="Kalinowski J."/>
            <person name="Ruckert C."/>
        </authorList>
    </citation>
    <scope>NUCLEOTIDE SEQUENCE</scope>
    <source>
        <strain evidence="5">CGMCC 4.7308</strain>
    </source>
</reference>
<protein>
    <recommendedName>
        <fullName evidence="4">2-oxoacid dehydrogenase acyltransferase catalytic domain-containing protein</fullName>
    </recommendedName>
</protein>
<keyword evidence="6" id="KW-1185">Reference proteome</keyword>
<sequence length="244" mass="24671">MTADGQQLAAVPAAGAPATTAPALPSAPVSTPLAGVRKVAARRMVEAWAAPVFHLGVDVDMTRLLGADLRSRGATVTDAIVLACVRALQAHPQLNAHFADNVVTVFPSINVGLAVATDAGLTVPVLADLGGEALPGIAAKRKDVVARARAGKLAMKDITGGTFTVSNLGMLGIDRFDAILNPPQIAILAVGSTVQTPVVRDGAVTVAPLASFTLTCDHRAVDGATGAGLLADIRAALERGDGLE</sequence>
<keyword evidence="2" id="KW-0808">Transferase</keyword>
<dbReference type="GO" id="GO:0031405">
    <property type="term" value="F:lipoic acid binding"/>
    <property type="evidence" value="ECO:0007669"/>
    <property type="project" value="TreeGrafter"/>
</dbReference>
<dbReference type="InterPro" id="IPR001078">
    <property type="entry name" value="2-oxoacid_DH_actylTfrase"/>
</dbReference>
<dbReference type="Proteomes" id="UP000655208">
    <property type="component" value="Unassembled WGS sequence"/>
</dbReference>
<comment type="cofactor">
    <cofactor evidence="1">
        <name>(R)-lipoate</name>
        <dbReference type="ChEBI" id="CHEBI:83088"/>
    </cofactor>
</comment>
<accession>A0A917T0N3</accession>
<dbReference type="Pfam" id="PF00198">
    <property type="entry name" value="2-oxoacid_dh"/>
    <property type="match status" value="1"/>
</dbReference>
<organism evidence="5 6">
    <name type="scientific">Nakamurella endophytica</name>
    <dbReference type="NCBI Taxonomy" id="1748367"/>
    <lineage>
        <taxon>Bacteria</taxon>
        <taxon>Bacillati</taxon>
        <taxon>Actinomycetota</taxon>
        <taxon>Actinomycetes</taxon>
        <taxon>Nakamurellales</taxon>
        <taxon>Nakamurellaceae</taxon>
        <taxon>Nakamurella</taxon>
    </lineage>
</organism>
<dbReference type="InterPro" id="IPR023213">
    <property type="entry name" value="CAT-like_dom_sf"/>
</dbReference>
<proteinExistence type="predicted"/>
<dbReference type="AlphaFoldDB" id="A0A917T0N3"/>
<gene>
    <name evidence="5" type="ORF">GCM10011594_26750</name>
</gene>
<feature type="domain" description="2-oxoacid dehydrogenase acyltransferase catalytic" evidence="4">
    <location>
        <begin position="30"/>
        <end position="239"/>
    </location>
</feature>
<dbReference type="SUPFAM" id="SSF52777">
    <property type="entry name" value="CoA-dependent acyltransferases"/>
    <property type="match status" value="1"/>
</dbReference>
<dbReference type="EMBL" id="BMNA01000004">
    <property type="protein sequence ID" value="GGM05168.1"/>
    <property type="molecule type" value="Genomic_DNA"/>
</dbReference>
<evidence type="ECO:0000313" key="5">
    <source>
        <dbReference type="EMBL" id="GGM05168.1"/>
    </source>
</evidence>
<dbReference type="InterPro" id="IPR050743">
    <property type="entry name" value="2-oxoacid_DH_E2_comp"/>
</dbReference>
<evidence type="ECO:0000256" key="2">
    <source>
        <dbReference type="ARBA" id="ARBA00022679"/>
    </source>
</evidence>
<evidence type="ECO:0000259" key="4">
    <source>
        <dbReference type="Pfam" id="PF00198"/>
    </source>
</evidence>
<dbReference type="PANTHER" id="PTHR43178">
    <property type="entry name" value="DIHYDROLIPOAMIDE ACETYLTRANSFERASE COMPONENT OF PYRUVATE DEHYDROGENASE COMPLEX"/>
    <property type="match status" value="1"/>
</dbReference>
<dbReference type="GO" id="GO:0005737">
    <property type="term" value="C:cytoplasm"/>
    <property type="evidence" value="ECO:0007669"/>
    <property type="project" value="TreeGrafter"/>
</dbReference>
<dbReference type="Gene3D" id="3.30.559.10">
    <property type="entry name" value="Chloramphenicol acetyltransferase-like domain"/>
    <property type="match status" value="1"/>
</dbReference>
<dbReference type="RefSeq" id="WP_188942135.1">
    <property type="nucleotide sequence ID" value="NZ_BMNA01000004.1"/>
</dbReference>